<dbReference type="RefSeq" id="WP_166388577.1">
    <property type="nucleotide sequence ID" value="NZ_BAAATT010000042.1"/>
</dbReference>
<keyword evidence="2" id="KW-0472">Membrane</keyword>
<gene>
    <name evidence="4" type="ORF">Cme02nite_68690</name>
</gene>
<keyword evidence="2" id="KW-1133">Transmembrane helix</keyword>
<dbReference type="InterPro" id="IPR025241">
    <property type="entry name" value="DUF4190"/>
</dbReference>
<keyword evidence="5" id="KW-1185">Reference proteome</keyword>
<evidence type="ECO:0000313" key="5">
    <source>
        <dbReference type="Proteomes" id="UP000660339"/>
    </source>
</evidence>
<dbReference type="EMBL" id="BONJ01000041">
    <property type="protein sequence ID" value="GIG18537.1"/>
    <property type="molecule type" value="Genomic_DNA"/>
</dbReference>
<accession>A0A8J3LCU1</accession>
<dbReference type="Proteomes" id="UP000660339">
    <property type="component" value="Unassembled WGS sequence"/>
</dbReference>
<evidence type="ECO:0000313" key="4">
    <source>
        <dbReference type="EMBL" id="GIG18537.1"/>
    </source>
</evidence>
<comment type="caution">
    <text evidence="4">The sequence shown here is derived from an EMBL/GenBank/DDBJ whole genome shotgun (WGS) entry which is preliminary data.</text>
</comment>
<feature type="transmembrane region" description="Helical" evidence="2">
    <location>
        <begin position="63"/>
        <end position="93"/>
    </location>
</feature>
<feature type="region of interest" description="Disordered" evidence="1">
    <location>
        <begin position="1"/>
        <end position="53"/>
    </location>
</feature>
<keyword evidence="2" id="KW-0812">Transmembrane</keyword>
<name>A0A8J3LCU1_9ACTN</name>
<feature type="transmembrane region" description="Helical" evidence="2">
    <location>
        <begin position="114"/>
        <end position="137"/>
    </location>
</feature>
<protein>
    <recommendedName>
        <fullName evidence="3">DUF4190 domain-containing protein</fullName>
    </recommendedName>
</protein>
<dbReference type="Pfam" id="PF13828">
    <property type="entry name" value="DUF4190"/>
    <property type="match status" value="1"/>
</dbReference>
<proteinExistence type="predicted"/>
<feature type="compositionally biased region" description="Pro residues" evidence="1">
    <location>
        <begin position="24"/>
        <end position="36"/>
    </location>
</feature>
<dbReference type="AlphaFoldDB" id="A0A8J3LCU1"/>
<evidence type="ECO:0000259" key="3">
    <source>
        <dbReference type="Pfam" id="PF13828"/>
    </source>
</evidence>
<feature type="domain" description="DUF4190" evidence="3">
    <location>
        <begin position="63"/>
        <end position="129"/>
    </location>
</feature>
<evidence type="ECO:0000256" key="2">
    <source>
        <dbReference type="SAM" id="Phobius"/>
    </source>
</evidence>
<feature type="compositionally biased region" description="Low complexity" evidence="1">
    <location>
        <begin position="1"/>
        <end position="23"/>
    </location>
</feature>
<evidence type="ECO:0000256" key="1">
    <source>
        <dbReference type="SAM" id="MobiDB-lite"/>
    </source>
</evidence>
<sequence length="146" mass="14842">MSYTPPGQDPYGQQPDPYAQQPQQPNPYGQPQPPAQPYGEQPGLQQPYAQPWGGAPVKQTNGLALAAMIVGIISIPSACCALLGVAVGAAAAIMGHISMKQIAQLGQSNRSQALTGVICGYVGVGLGILNGIAGLALNLNGGFGSF</sequence>
<organism evidence="4 5">
    <name type="scientific">Catellatospora methionotrophica</name>
    <dbReference type="NCBI Taxonomy" id="121620"/>
    <lineage>
        <taxon>Bacteria</taxon>
        <taxon>Bacillati</taxon>
        <taxon>Actinomycetota</taxon>
        <taxon>Actinomycetes</taxon>
        <taxon>Micromonosporales</taxon>
        <taxon>Micromonosporaceae</taxon>
        <taxon>Catellatospora</taxon>
    </lineage>
</organism>
<reference evidence="4" key="1">
    <citation type="submission" date="2021-01" db="EMBL/GenBank/DDBJ databases">
        <title>Whole genome shotgun sequence of Catellatospora methionotrophica NBRC 14553.</title>
        <authorList>
            <person name="Komaki H."/>
            <person name="Tamura T."/>
        </authorList>
    </citation>
    <scope>NUCLEOTIDE SEQUENCE</scope>
    <source>
        <strain evidence="4">NBRC 14553</strain>
    </source>
</reference>